<accession>A0A7S3GI97</accession>
<feature type="region of interest" description="Disordered" evidence="1">
    <location>
        <begin position="325"/>
        <end position="379"/>
    </location>
</feature>
<evidence type="ECO:0000313" key="2">
    <source>
        <dbReference type="EMBL" id="CAE0267073.1"/>
    </source>
</evidence>
<name>A0A7S3GI97_9EUKA</name>
<dbReference type="InterPro" id="IPR016024">
    <property type="entry name" value="ARM-type_fold"/>
</dbReference>
<dbReference type="AlphaFoldDB" id="A0A7S3GI97"/>
<gene>
    <name evidence="2" type="ORF">PBIL07802_LOCUS29416</name>
</gene>
<evidence type="ECO:0000256" key="1">
    <source>
        <dbReference type="SAM" id="MobiDB-lite"/>
    </source>
</evidence>
<dbReference type="EMBL" id="HBIB01044939">
    <property type="protein sequence ID" value="CAE0267073.1"/>
    <property type="molecule type" value="Transcribed_RNA"/>
</dbReference>
<proteinExistence type="predicted"/>
<feature type="compositionally biased region" description="Basic and acidic residues" evidence="1">
    <location>
        <begin position="354"/>
        <end position="368"/>
    </location>
</feature>
<organism evidence="2">
    <name type="scientific">Palpitomonas bilix</name>
    <dbReference type="NCBI Taxonomy" id="652834"/>
    <lineage>
        <taxon>Eukaryota</taxon>
        <taxon>Eukaryota incertae sedis</taxon>
    </lineage>
</organism>
<dbReference type="InterPro" id="IPR011989">
    <property type="entry name" value="ARM-like"/>
</dbReference>
<dbReference type="Gene3D" id="1.25.10.10">
    <property type="entry name" value="Leucine-rich Repeat Variant"/>
    <property type="match status" value="1"/>
</dbReference>
<reference evidence="2" key="1">
    <citation type="submission" date="2021-01" db="EMBL/GenBank/DDBJ databases">
        <authorList>
            <person name="Corre E."/>
            <person name="Pelletier E."/>
            <person name="Niang G."/>
            <person name="Scheremetjew M."/>
            <person name="Finn R."/>
            <person name="Kale V."/>
            <person name="Holt S."/>
            <person name="Cochrane G."/>
            <person name="Meng A."/>
            <person name="Brown T."/>
            <person name="Cohen L."/>
        </authorList>
    </citation>
    <scope>NUCLEOTIDE SEQUENCE</scope>
    <source>
        <strain evidence="2">NIES-2562</strain>
    </source>
</reference>
<sequence length="473" mass="52764">MKKVRKKVHEYLQRMEGARSDESAINACYRYVEGLDTDFLSDVVVTLAEGFEDTRPETRSGRCRVLARLCAVHPSVVGEYIRWITSVLHHWLDDIEARDAIADLFSALARYCIKSSSNPGFMSLRDGLLESLLRVLEAKARMELKETVSLSLTGIVTHVEHTAANRRDIFYLVECFTRLLEKDLAPLFVIALPLLQSVRLLGCELTDEGIDKLLSLSLIVMGEKSDYRDRRCGLELAHTVNIAVRMSNRSRAERQSALPVLHVLKSREGDMKAIVNHLAQMDENESVRNCAAEVLKVYRENVFDTPLTPFPRLPLYLISTKSSVDANKKGSTKMRGGGRGENEREGGSSYDVTCVERGEGGGGGERKQRRERRGGSGRQVYSENGIQIYLPDSAPPHLHSLPLLPTSSHVVEEERREERGSMLSEVYSEEGRGESGRAVSGRNGGRGWESTLREDIGTSISTTYSPPARAQVI</sequence>
<dbReference type="SUPFAM" id="SSF48371">
    <property type="entry name" value="ARM repeat"/>
    <property type="match status" value="1"/>
</dbReference>
<feature type="region of interest" description="Disordered" evidence="1">
    <location>
        <begin position="419"/>
        <end position="473"/>
    </location>
</feature>
<protein>
    <submittedName>
        <fullName evidence="2">Uncharacterized protein</fullName>
    </submittedName>
</protein>